<evidence type="ECO:0000256" key="2">
    <source>
        <dbReference type="ARBA" id="ARBA00023015"/>
    </source>
</evidence>
<feature type="domain" description="RNA polymerase sigma-70 region 2" evidence="6">
    <location>
        <begin position="21"/>
        <end position="87"/>
    </location>
</feature>
<proteinExistence type="inferred from homology"/>
<dbReference type="Pfam" id="PF04542">
    <property type="entry name" value="Sigma70_r2"/>
    <property type="match status" value="1"/>
</dbReference>
<dbReference type="Pfam" id="PF08281">
    <property type="entry name" value="Sigma70_r4_2"/>
    <property type="match status" value="1"/>
</dbReference>
<dbReference type="Proteomes" id="UP000183561">
    <property type="component" value="Unassembled WGS sequence"/>
</dbReference>
<keyword evidence="5" id="KW-0804">Transcription</keyword>
<reference evidence="9" key="1">
    <citation type="submission" date="2016-10" db="EMBL/GenBank/DDBJ databases">
        <authorList>
            <person name="Varghese N."/>
            <person name="Submissions S."/>
        </authorList>
    </citation>
    <scope>NUCLEOTIDE SEQUENCE [LARGE SCALE GENOMIC DNA]</scope>
    <source>
        <strain evidence="9">DSM 44498</strain>
    </source>
</reference>
<protein>
    <submittedName>
        <fullName evidence="8">RNA polymerase sigma-70 factor, ECF subfamily</fullName>
    </submittedName>
</protein>
<dbReference type="InterPro" id="IPR036388">
    <property type="entry name" value="WH-like_DNA-bd_sf"/>
</dbReference>
<feature type="domain" description="RNA polymerase sigma factor 70 region 4 type 2" evidence="7">
    <location>
        <begin position="119"/>
        <end position="170"/>
    </location>
</feature>
<dbReference type="PANTHER" id="PTHR43133">
    <property type="entry name" value="RNA POLYMERASE ECF-TYPE SIGMA FACTO"/>
    <property type="match status" value="1"/>
</dbReference>
<dbReference type="GO" id="GO:0003677">
    <property type="term" value="F:DNA binding"/>
    <property type="evidence" value="ECO:0007669"/>
    <property type="project" value="UniProtKB-KW"/>
</dbReference>
<accession>A0A1H4IH95</accession>
<keyword evidence="2" id="KW-0805">Transcription regulation</keyword>
<organism evidence="8 9">
    <name type="scientific">Rhodococcus koreensis</name>
    <dbReference type="NCBI Taxonomy" id="99653"/>
    <lineage>
        <taxon>Bacteria</taxon>
        <taxon>Bacillati</taxon>
        <taxon>Actinomycetota</taxon>
        <taxon>Actinomycetes</taxon>
        <taxon>Mycobacteriales</taxon>
        <taxon>Nocardiaceae</taxon>
        <taxon>Rhodococcus</taxon>
    </lineage>
</organism>
<evidence type="ECO:0000256" key="1">
    <source>
        <dbReference type="ARBA" id="ARBA00010641"/>
    </source>
</evidence>
<dbReference type="Gene3D" id="1.10.10.10">
    <property type="entry name" value="Winged helix-like DNA-binding domain superfamily/Winged helix DNA-binding domain"/>
    <property type="match status" value="1"/>
</dbReference>
<dbReference type="InterPro" id="IPR013325">
    <property type="entry name" value="RNA_pol_sigma_r2"/>
</dbReference>
<dbReference type="InterPro" id="IPR014284">
    <property type="entry name" value="RNA_pol_sigma-70_dom"/>
</dbReference>
<evidence type="ECO:0000256" key="4">
    <source>
        <dbReference type="ARBA" id="ARBA00023125"/>
    </source>
</evidence>
<dbReference type="InterPro" id="IPR013249">
    <property type="entry name" value="RNA_pol_sigma70_r4_t2"/>
</dbReference>
<dbReference type="PANTHER" id="PTHR43133:SF51">
    <property type="entry name" value="RNA POLYMERASE SIGMA FACTOR"/>
    <property type="match status" value="1"/>
</dbReference>
<dbReference type="CDD" id="cd06171">
    <property type="entry name" value="Sigma70_r4"/>
    <property type="match status" value="1"/>
</dbReference>
<dbReference type="InterPro" id="IPR013324">
    <property type="entry name" value="RNA_pol_sigma_r3/r4-like"/>
</dbReference>
<dbReference type="GO" id="GO:0016987">
    <property type="term" value="F:sigma factor activity"/>
    <property type="evidence" value="ECO:0007669"/>
    <property type="project" value="UniProtKB-KW"/>
</dbReference>
<comment type="similarity">
    <text evidence="1">Belongs to the sigma-70 factor family. ECF subfamily.</text>
</comment>
<evidence type="ECO:0000256" key="5">
    <source>
        <dbReference type="ARBA" id="ARBA00023163"/>
    </source>
</evidence>
<dbReference type="OrthoDB" id="5244716at2"/>
<dbReference type="SUPFAM" id="SSF88659">
    <property type="entry name" value="Sigma3 and sigma4 domains of RNA polymerase sigma factors"/>
    <property type="match status" value="1"/>
</dbReference>
<dbReference type="AlphaFoldDB" id="A0A1H4IH95"/>
<evidence type="ECO:0000259" key="7">
    <source>
        <dbReference type="Pfam" id="PF08281"/>
    </source>
</evidence>
<evidence type="ECO:0000313" key="8">
    <source>
        <dbReference type="EMBL" id="SEB33461.1"/>
    </source>
</evidence>
<keyword evidence="9" id="KW-1185">Reference proteome</keyword>
<evidence type="ECO:0000259" key="6">
    <source>
        <dbReference type="Pfam" id="PF04542"/>
    </source>
</evidence>
<name>A0A1H4IH95_9NOCA</name>
<dbReference type="EMBL" id="FNSV01000004">
    <property type="protein sequence ID" value="SEB33461.1"/>
    <property type="molecule type" value="Genomic_DNA"/>
</dbReference>
<dbReference type="InterPro" id="IPR039425">
    <property type="entry name" value="RNA_pol_sigma-70-like"/>
</dbReference>
<sequence length="178" mass="19950">MDDAELILLCRHGDQHAFAELVGRYRNNAWGVCLQITGNHTDAEDALQETLVAAWRNLDKFRGESRFNTWLHRIAANAALAVLRRRKETSSLGAGDDEIELQLEDPSPRVDDRVATVDAVRRALAELPEDFRVAIVLREFASLTYADIAEHQGVSVQTVKTRIHRARTQLVKLLAPAS</sequence>
<gene>
    <name evidence="8" type="ORF">SAMN04490239_0736</name>
</gene>
<dbReference type="SUPFAM" id="SSF88946">
    <property type="entry name" value="Sigma2 domain of RNA polymerase sigma factors"/>
    <property type="match status" value="1"/>
</dbReference>
<dbReference type="NCBIfam" id="TIGR02937">
    <property type="entry name" value="sigma70-ECF"/>
    <property type="match status" value="1"/>
</dbReference>
<dbReference type="InterPro" id="IPR007627">
    <property type="entry name" value="RNA_pol_sigma70_r2"/>
</dbReference>
<keyword evidence="3" id="KW-0731">Sigma factor</keyword>
<dbReference type="GO" id="GO:0006352">
    <property type="term" value="P:DNA-templated transcription initiation"/>
    <property type="evidence" value="ECO:0007669"/>
    <property type="project" value="InterPro"/>
</dbReference>
<dbReference type="RefSeq" id="WP_072950643.1">
    <property type="nucleotide sequence ID" value="NZ_FNSV01000004.1"/>
</dbReference>
<evidence type="ECO:0000313" key="9">
    <source>
        <dbReference type="Proteomes" id="UP000183561"/>
    </source>
</evidence>
<dbReference type="Gene3D" id="1.10.1740.10">
    <property type="match status" value="1"/>
</dbReference>
<keyword evidence="4" id="KW-0238">DNA-binding</keyword>
<evidence type="ECO:0000256" key="3">
    <source>
        <dbReference type="ARBA" id="ARBA00023082"/>
    </source>
</evidence>